<evidence type="ECO:0000256" key="3">
    <source>
        <dbReference type="ARBA" id="ARBA00022692"/>
    </source>
</evidence>
<organism evidence="7 8">
    <name type="scientific">Eiseniibacteriota bacterium</name>
    <dbReference type="NCBI Taxonomy" id="2212470"/>
    <lineage>
        <taxon>Bacteria</taxon>
        <taxon>Candidatus Eiseniibacteriota</taxon>
    </lineage>
</organism>
<feature type="transmembrane region" description="Helical" evidence="6">
    <location>
        <begin position="268"/>
        <end position="290"/>
    </location>
</feature>
<feature type="transmembrane region" description="Helical" evidence="6">
    <location>
        <begin position="178"/>
        <end position="196"/>
    </location>
</feature>
<keyword evidence="5 6" id="KW-0472">Membrane</keyword>
<evidence type="ECO:0000313" key="8">
    <source>
        <dbReference type="Proteomes" id="UP000319836"/>
    </source>
</evidence>
<dbReference type="Proteomes" id="UP000319836">
    <property type="component" value="Unassembled WGS sequence"/>
</dbReference>
<comment type="subcellular location">
    <subcellularLocation>
        <location evidence="1">Cell membrane</location>
        <topology evidence="1">Multi-pass membrane protein</topology>
    </subcellularLocation>
</comment>
<dbReference type="AlphaFoldDB" id="A0A538U7W2"/>
<dbReference type="EMBL" id="VBPA01000085">
    <property type="protein sequence ID" value="TMQ71994.1"/>
    <property type="molecule type" value="Genomic_DNA"/>
</dbReference>
<feature type="transmembrane region" description="Helical" evidence="6">
    <location>
        <begin position="202"/>
        <end position="222"/>
    </location>
</feature>
<evidence type="ECO:0000256" key="6">
    <source>
        <dbReference type="SAM" id="Phobius"/>
    </source>
</evidence>
<dbReference type="InterPro" id="IPR050833">
    <property type="entry name" value="Poly_Biosynth_Transport"/>
</dbReference>
<dbReference type="PANTHER" id="PTHR30250">
    <property type="entry name" value="PST FAMILY PREDICTED COLANIC ACID TRANSPORTER"/>
    <property type="match status" value="1"/>
</dbReference>
<keyword evidence="4 6" id="KW-1133">Transmembrane helix</keyword>
<evidence type="ECO:0000256" key="5">
    <source>
        <dbReference type="ARBA" id="ARBA00023136"/>
    </source>
</evidence>
<name>A0A538U7W2_UNCEI</name>
<proteinExistence type="predicted"/>
<evidence type="ECO:0000256" key="2">
    <source>
        <dbReference type="ARBA" id="ARBA00022475"/>
    </source>
</evidence>
<evidence type="ECO:0000313" key="7">
    <source>
        <dbReference type="EMBL" id="TMQ71994.1"/>
    </source>
</evidence>
<protein>
    <submittedName>
        <fullName evidence="7">Uncharacterized protein</fullName>
    </submittedName>
</protein>
<dbReference type="PANTHER" id="PTHR30250:SF11">
    <property type="entry name" value="O-ANTIGEN TRANSPORTER-RELATED"/>
    <property type="match status" value="1"/>
</dbReference>
<feature type="transmembrane region" description="Helical" evidence="6">
    <location>
        <begin position="302"/>
        <end position="321"/>
    </location>
</feature>
<sequence>MAPIAIGMVLLSIALLFDGLLRAAGRAGVSGLASIAQGVSALAAGASLLGLGLGPRAGALAYLIGAAFRLAVSAWTSRDLWRGAPVSSPSWGAPWTLVRESLPLALSSVFVVVYFRIDAVILHAFQGEHAVGLYAGIYRIFEVFALLAVTFRSVLFPVMARAADGPRQALGVMCRRSIRLHLLFTLGVAVFFTFQRDLITRVALGAPYAAAAPALAILVWALPGSYVADTLMFLLTARRRQSLGTWAVAATAAFNVVLNLALVTRISFVGASIATVASEWLCCVLLFALFARDVPVPGIARALVRPALAGGLLVLALGALSPWRPQGIGGLALALGAAAAMYGGALALVGAVDRDDLARLRGWTARARGAGSPA</sequence>
<evidence type="ECO:0000256" key="1">
    <source>
        <dbReference type="ARBA" id="ARBA00004651"/>
    </source>
</evidence>
<accession>A0A538U7W2</accession>
<dbReference type="InterPro" id="IPR002797">
    <property type="entry name" value="Polysacc_synth"/>
</dbReference>
<dbReference type="Pfam" id="PF01943">
    <property type="entry name" value="Polysacc_synt"/>
    <property type="match status" value="1"/>
</dbReference>
<feature type="transmembrane region" description="Helical" evidence="6">
    <location>
        <begin position="59"/>
        <end position="81"/>
    </location>
</feature>
<dbReference type="GO" id="GO:0005886">
    <property type="term" value="C:plasma membrane"/>
    <property type="evidence" value="ECO:0007669"/>
    <property type="project" value="UniProtKB-SubCell"/>
</dbReference>
<comment type="caution">
    <text evidence="7">The sequence shown here is derived from an EMBL/GenBank/DDBJ whole genome shotgun (WGS) entry which is preliminary data.</text>
</comment>
<evidence type="ECO:0000256" key="4">
    <source>
        <dbReference type="ARBA" id="ARBA00022989"/>
    </source>
</evidence>
<reference evidence="7 8" key="1">
    <citation type="journal article" date="2019" name="Nat. Microbiol.">
        <title>Mediterranean grassland soil C-N compound turnover is dependent on rainfall and depth, and is mediated by genomically divergent microorganisms.</title>
        <authorList>
            <person name="Diamond S."/>
            <person name="Andeer P.F."/>
            <person name="Li Z."/>
            <person name="Crits-Christoph A."/>
            <person name="Burstein D."/>
            <person name="Anantharaman K."/>
            <person name="Lane K.R."/>
            <person name="Thomas B.C."/>
            <person name="Pan C."/>
            <person name="Northen T.R."/>
            <person name="Banfield J.F."/>
        </authorList>
    </citation>
    <scope>NUCLEOTIDE SEQUENCE [LARGE SCALE GENOMIC DNA]</scope>
    <source>
        <strain evidence="7">WS_10</strain>
    </source>
</reference>
<keyword evidence="2" id="KW-1003">Cell membrane</keyword>
<feature type="transmembrane region" description="Helical" evidence="6">
    <location>
        <begin position="137"/>
        <end position="158"/>
    </location>
</feature>
<feature type="transmembrane region" description="Helical" evidence="6">
    <location>
        <begin position="327"/>
        <end position="352"/>
    </location>
</feature>
<feature type="transmembrane region" description="Helical" evidence="6">
    <location>
        <begin position="102"/>
        <end position="125"/>
    </location>
</feature>
<gene>
    <name evidence="7" type="ORF">E6K80_03950</name>
</gene>
<feature type="transmembrane region" description="Helical" evidence="6">
    <location>
        <begin position="243"/>
        <end position="262"/>
    </location>
</feature>
<keyword evidence="3 6" id="KW-0812">Transmembrane</keyword>